<accession>A0A072VNC7</accession>
<dbReference type="AlphaFoldDB" id="A0A072VNC7"/>
<protein>
    <submittedName>
        <fullName evidence="2 3">Uncharacterized protein</fullName>
    </submittedName>
</protein>
<name>A0A072VNC7_MEDTR</name>
<evidence type="ECO:0000313" key="2">
    <source>
        <dbReference type="EMBL" id="KEH43327.1"/>
    </source>
</evidence>
<keyword evidence="4" id="KW-1185">Reference proteome</keyword>
<dbReference type="PaxDb" id="3880-AES85321"/>
<evidence type="ECO:0000313" key="3">
    <source>
        <dbReference type="EnsemblPlants" id="KEH43327"/>
    </source>
</evidence>
<dbReference type="Proteomes" id="UP000002051">
    <property type="component" value="Unassembled WGS sequence"/>
</dbReference>
<feature type="compositionally biased region" description="Polar residues" evidence="1">
    <location>
        <begin position="79"/>
        <end position="89"/>
    </location>
</feature>
<reference evidence="2 4" key="1">
    <citation type="journal article" date="2011" name="Nature">
        <title>The Medicago genome provides insight into the evolution of rhizobial symbioses.</title>
        <authorList>
            <person name="Young N.D."/>
            <person name="Debelle F."/>
            <person name="Oldroyd G.E."/>
            <person name="Geurts R."/>
            <person name="Cannon S.B."/>
            <person name="Udvardi M.K."/>
            <person name="Benedito V.A."/>
            <person name="Mayer K.F."/>
            <person name="Gouzy J."/>
            <person name="Schoof H."/>
            <person name="Van de Peer Y."/>
            <person name="Proost S."/>
            <person name="Cook D.R."/>
            <person name="Meyers B.C."/>
            <person name="Spannagl M."/>
            <person name="Cheung F."/>
            <person name="De Mita S."/>
            <person name="Krishnakumar V."/>
            <person name="Gundlach H."/>
            <person name="Zhou S."/>
            <person name="Mudge J."/>
            <person name="Bharti A.K."/>
            <person name="Murray J.D."/>
            <person name="Naoumkina M.A."/>
            <person name="Rosen B."/>
            <person name="Silverstein K.A."/>
            <person name="Tang H."/>
            <person name="Rombauts S."/>
            <person name="Zhao P.X."/>
            <person name="Zhou P."/>
            <person name="Barbe V."/>
            <person name="Bardou P."/>
            <person name="Bechner M."/>
            <person name="Bellec A."/>
            <person name="Berger A."/>
            <person name="Berges H."/>
            <person name="Bidwell S."/>
            <person name="Bisseling T."/>
            <person name="Choisne N."/>
            <person name="Couloux A."/>
            <person name="Denny R."/>
            <person name="Deshpande S."/>
            <person name="Dai X."/>
            <person name="Doyle J.J."/>
            <person name="Dudez A.M."/>
            <person name="Farmer A.D."/>
            <person name="Fouteau S."/>
            <person name="Franken C."/>
            <person name="Gibelin C."/>
            <person name="Gish J."/>
            <person name="Goldstein S."/>
            <person name="Gonzalez A.J."/>
            <person name="Green P.J."/>
            <person name="Hallab A."/>
            <person name="Hartog M."/>
            <person name="Hua A."/>
            <person name="Humphray S.J."/>
            <person name="Jeong D.H."/>
            <person name="Jing Y."/>
            <person name="Jocker A."/>
            <person name="Kenton S.M."/>
            <person name="Kim D.J."/>
            <person name="Klee K."/>
            <person name="Lai H."/>
            <person name="Lang C."/>
            <person name="Lin S."/>
            <person name="Macmil S.L."/>
            <person name="Magdelenat G."/>
            <person name="Matthews L."/>
            <person name="McCorrison J."/>
            <person name="Monaghan E.L."/>
            <person name="Mun J.H."/>
            <person name="Najar F.Z."/>
            <person name="Nicholson C."/>
            <person name="Noirot C."/>
            <person name="O'Bleness M."/>
            <person name="Paule C.R."/>
            <person name="Poulain J."/>
            <person name="Prion F."/>
            <person name="Qin B."/>
            <person name="Qu C."/>
            <person name="Retzel E.F."/>
            <person name="Riddle C."/>
            <person name="Sallet E."/>
            <person name="Samain S."/>
            <person name="Samson N."/>
            <person name="Sanders I."/>
            <person name="Saurat O."/>
            <person name="Scarpelli C."/>
            <person name="Schiex T."/>
            <person name="Segurens B."/>
            <person name="Severin A.J."/>
            <person name="Sherrier D.J."/>
            <person name="Shi R."/>
            <person name="Sims S."/>
            <person name="Singer S.R."/>
            <person name="Sinharoy S."/>
            <person name="Sterck L."/>
            <person name="Viollet A."/>
            <person name="Wang B.B."/>
            <person name="Wang K."/>
            <person name="Wang M."/>
            <person name="Wang X."/>
            <person name="Warfsmann J."/>
            <person name="Weissenbach J."/>
            <person name="White D.D."/>
            <person name="White J.D."/>
            <person name="Wiley G.B."/>
            <person name="Wincker P."/>
            <person name="Xing Y."/>
            <person name="Yang L."/>
            <person name="Yao Z."/>
            <person name="Ying F."/>
            <person name="Zhai J."/>
            <person name="Zhou L."/>
            <person name="Zuber A."/>
            <person name="Denarie J."/>
            <person name="Dixon R.A."/>
            <person name="May G.D."/>
            <person name="Schwartz D.C."/>
            <person name="Rogers J."/>
            <person name="Quetier F."/>
            <person name="Town C.D."/>
            <person name="Roe B.A."/>
        </authorList>
    </citation>
    <scope>NUCLEOTIDE SEQUENCE [LARGE SCALE GENOMIC DNA]</scope>
    <source>
        <strain evidence="2">A17</strain>
        <strain evidence="3 4">cv. Jemalong A17</strain>
    </source>
</reference>
<reference evidence="2 4" key="2">
    <citation type="journal article" date="2014" name="BMC Genomics">
        <title>An improved genome release (version Mt4.0) for the model legume Medicago truncatula.</title>
        <authorList>
            <person name="Tang H."/>
            <person name="Krishnakumar V."/>
            <person name="Bidwell S."/>
            <person name="Rosen B."/>
            <person name="Chan A."/>
            <person name="Zhou S."/>
            <person name="Gentzbittel L."/>
            <person name="Childs K.L."/>
            <person name="Yandell M."/>
            <person name="Gundlach H."/>
            <person name="Mayer K.F."/>
            <person name="Schwartz D.C."/>
            <person name="Town C.D."/>
        </authorList>
    </citation>
    <scope>GENOME REANNOTATION</scope>
    <source>
        <strain evidence="2">A17</strain>
        <strain evidence="3 4">cv. Jemalong A17</strain>
    </source>
</reference>
<reference evidence="3" key="3">
    <citation type="submission" date="2015-04" db="UniProtKB">
        <authorList>
            <consortium name="EnsemblPlants"/>
        </authorList>
    </citation>
    <scope>IDENTIFICATION</scope>
    <source>
        <strain evidence="3">cv. Jemalong A17</strain>
    </source>
</reference>
<dbReference type="EnsemblPlants" id="KEH43327">
    <property type="protein sequence ID" value="KEH43327"/>
    <property type="gene ID" value="MTR_1g090743"/>
</dbReference>
<organism evidence="2 4">
    <name type="scientific">Medicago truncatula</name>
    <name type="common">Barrel medic</name>
    <name type="synonym">Medicago tribuloides</name>
    <dbReference type="NCBI Taxonomy" id="3880"/>
    <lineage>
        <taxon>Eukaryota</taxon>
        <taxon>Viridiplantae</taxon>
        <taxon>Streptophyta</taxon>
        <taxon>Embryophyta</taxon>
        <taxon>Tracheophyta</taxon>
        <taxon>Spermatophyta</taxon>
        <taxon>Magnoliopsida</taxon>
        <taxon>eudicotyledons</taxon>
        <taxon>Gunneridae</taxon>
        <taxon>Pentapetalae</taxon>
        <taxon>rosids</taxon>
        <taxon>fabids</taxon>
        <taxon>Fabales</taxon>
        <taxon>Fabaceae</taxon>
        <taxon>Papilionoideae</taxon>
        <taxon>50 kb inversion clade</taxon>
        <taxon>NPAAA clade</taxon>
        <taxon>Hologalegina</taxon>
        <taxon>IRL clade</taxon>
        <taxon>Trifolieae</taxon>
        <taxon>Medicago</taxon>
    </lineage>
</organism>
<sequence>MNELRLNETCYRRDRFQIRSGNGVVEDRTVAESSRATVEISVESSSSCERERECMDKMVNNHRNSHPQVEDSAFEPRSTRSISQFRHFY</sequence>
<dbReference type="EMBL" id="CM001217">
    <property type="protein sequence ID" value="KEH43327.1"/>
    <property type="molecule type" value="Genomic_DNA"/>
</dbReference>
<evidence type="ECO:0000313" key="4">
    <source>
        <dbReference type="Proteomes" id="UP000002051"/>
    </source>
</evidence>
<evidence type="ECO:0000256" key="1">
    <source>
        <dbReference type="SAM" id="MobiDB-lite"/>
    </source>
</evidence>
<dbReference type="HOGENOM" id="CLU_2458146_0_0_1"/>
<gene>
    <name evidence="2" type="ordered locus">MTR_1g090743</name>
</gene>
<proteinExistence type="predicted"/>
<feature type="region of interest" description="Disordered" evidence="1">
    <location>
        <begin position="62"/>
        <end position="89"/>
    </location>
</feature>